<dbReference type="InterPro" id="IPR057503">
    <property type="entry name" value="PH_RdRP"/>
</dbReference>
<sequence>MDIFVRHIPSHATQKQLDQWFSGPLNFCGVNDYHVEKLGEKPNAIITVLDTLAGQRFLQHYGVPSNARPHVRALMNLSWDGKNVQCMRAKNDPTDICLQSVLFEKSQRAKRIVDEAHKAQSTKTTTRFNVGGLQCGVFDYTKDKGKDSQLTFTSHFTDYRHHGHVSFGLKAAIIMMGEAGGDQCRVDINYHDCSDIVLGTYQDASITFNMQVAPKFYEVKGTDMLSAAMAALHMGVGNTKRQETKKTRLHAIDHAHAQVAASCFVYRIYLADKKLIENIKSLLKRNRRMCPIIMQKTTSQYPQQSLKEAFVKLNHELADTKRFGRRPFGLRYQVDKLARNGILAPGKVLRLLPKIALLHDAYGLDATSHALGRLNRERVLPGPLQQADDFSLGKLEELLESYAVSYDTLAPDNPYELSKRHTHINLVHKIIVTPAGTYLEGPDAEPTNRVLRRYQHSTDHFVRVIFQDEDRSPMRHDPRTDQSRIYHMRFKGVLDGSVLICGRAFSFLGFSHSSLRSQSCWFSAPMVNKQGSLIFAEQVIKELGDFSKIRVPAKCAARIGQNFTDTNASVKLRPEEVFELPNVERNGRDFSDGVGTISEKLLQSVHRRYGSKRLLKPTALQIRFQGSKGMVALDSRLPGKKLMIRPNMKKYETAATWDLEICGAAFRPLPMVLNRPFIKVMEDLGTPTSTFMDLQNAAMTHLQRMTASCINTAIFLDDSEACRATRMSELIRYLGHIGLDYHHDHFLYSVVEMAVVAKLRDIKYKGRIPVEQGVTLYGIMDETGYLGPREIYVVTEKAEGGKTVVVANDVIVTRSPALHPGDMQLVNAVNVPETSPLKRLSNVVVFSKHGDRDLPSQLGGGDLDGDLYNVIWDPNLRPRRTFQAADYPRVSAVQLDRDVVRKDMSDFFVAFMESDVLGMICTTHLQLADQRSAGVLDPDCIKLAGMASTAVDFSKTGIPVSIKEIPRYTRVKPDFMAPSPRVVVSENGFLDFEEDDDEEDDAFEGLDTERRRTRFYRSDKALGHLYRAIDEGKFLHNMQNQHRQINSRPLKDDLMSVLLAYVKKWAAQYGVLYDHHLTLAANIRASYEDSLLNLLYDYEPSPHAPLSEAEIFSGQILGRQGGPQGKPLREQSTQMRERFETVAEYAAMRITKGDEAMKEASNLDDLIDLHYNEREIEAFPRALACFEVGVKETGVRDKRVGVLGSFKYLAAGVCLRELDRYRITTFGSMGGLPPI</sequence>
<dbReference type="GO" id="GO:0030422">
    <property type="term" value="P:siRNA processing"/>
    <property type="evidence" value="ECO:0007669"/>
    <property type="project" value="TreeGrafter"/>
</dbReference>
<dbReference type="Pfam" id="PF25358">
    <property type="entry name" value="PH_fung_RdRP"/>
    <property type="match status" value="1"/>
</dbReference>
<accession>A0A9Q8UV04</accession>
<evidence type="ECO:0000313" key="4">
    <source>
        <dbReference type="EMBL" id="UJO23425.1"/>
    </source>
</evidence>
<dbReference type="Pfam" id="PF05183">
    <property type="entry name" value="RdRP"/>
    <property type="match status" value="1"/>
</dbReference>
<dbReference type="RefSeq" id="XP_047767791.1">
    <property type="nucleotide sequence ID" value="XM_047911907.1"/>
</dbReference>
<dbReference type="GO" id="GO:0031380">
    <property type="term" value="C:nuclear RNA-directed RNA polymerase complex"/>
    <property type="evidence" value="ECO:0007669"/>
    <property type="project" value="TreeGrafter"/>
</dbReference>
<evidence type="ECO:0000259" key="2">
    <source>
        <dbReference type="Pfam" id="PF05183"/>
    </source>
</evidence>
<feature type="domain" description="RdRP-like PH" evidence="3">
    <location>
        <begin position="127"/>
        <end position="303"/>
    </location>
</feature>
<organism evidence="4 5">
    <name type="scientific">Passalora fulva</name>
    <name type="common">Tomato leaf mold</name>
    <name type="synonym">Cladosporium fulvum</name>
    <dbReference type="NCBI Taxonomy" id="5499"/>
    <lineage>
        <taxon>Eukaryota</taxon>
        <taxon>Fungi</taxon>
        <taxon>Dikarya</taxon>
        <taxon>Ascomycota</taxon>
        <taxon>Pezizomycotina</taxon>
        <taxon>Dothideomycetes</taxon>
        <taxon>Dothideomycetidae</taxon>
        <taxon>Mycosphaerellales</taxon>
        <taxon>Mycosphaerellaceae</taxon>
        <taxon>Fulvia</taxon>
    </lineage>
</organism>
<keyword evidence="5" id="KW-1185">Reference proteome</keyword>
<dbReference type="GO" id="GO:0003723">
    <property type="term" value="F:RNA binding"/>
    <property type="evidence" value="ECO:0007669"/>
    <property type="project" value="UniProtKB-KW"/>
</dbReference>
<dbReference type="AlphaFoldDB" id="A0A9Q8UV04"/>
<dbReference type="Proteomes" id="UP000756132">
    <property type="component" value="Chromosome 11"/>
</dbReference>
<dbReference type="EMBL" id="CP090173">
    <property type="protein sequence ID" value="UJO23425.1"/>
    <property type="molecule type" value="Genomic_DNA"/>
</dbReference>
<protein>
    <recommendedName>
        <fullName evidence="1">RNA-dependent RNA polymerase</fullName>
        <ecNumber evidence="1">2.7.7.48</ecNumber>
    </recommendedName>
</protein>
<dbReference type="KEGG" id="ffu:CLAFUR5_12759"/>
<comment type="similarity">
    <text evidence="1">Belongs to the RdRP family.</text>
</comment>
<name>A0A9Q8UV04_PASFU</name>
<evidence type="ECO:0000313" key="5">
    <source>
        <dbReference type="Proteomes" id="UP000756132"/>
    </source>
</evidence>
<dbReference type="OMA" id="PNAVTLY"/>
<comment type="catalytic activity">
    <reaction evidence="1">
        <text>RNA(n) + a ribonucleoside 5'-triphosphate = RNA(n+1) + diphosphate</text>
        <dbReference type="Rhea" id="RHEA:21248"/>
        <dbReference type="Rhea" id="RHEA-COMP:14527"/>
        <dbReference type="Rhea" id="RHEA-COMP:17342"/>
        <dbReference type="ChEBI" id="CHEBI:33019"/>
        <dbReference type="ChEBI" id="CHEBI:61557"/>
        <dbReference type="ChEBI" id="CHEBI:140395"/>
        <dbReference type="EC" id="2.7.7.48"/>
    </reaction>
</comment>
<reference evidence="4" key="1">
    <citation type="submission" date="2021-12" db="EMBL/GenBank/DDBJ databases">
        <authorList>
            <person name="Zaccaron A."/>
            <person name="Stergiopoulos I."/>
        </authorList>
    </citation>
    <scope>NUCLEOTIDE SEQUENCE</scope>
    <source>
        <strain evidence="4">Race5_Kim</strain>
    </source>
</reference>
<dbReference type="InterPro" id="IPR007855">
    <property type="entry name" value="RDRP"/>
</dbReference>
<dbReference type="InterPro" id="IPR057596">
    <property type="entry name" value="RDRP_core"/>
</dbReference>
<evidence type="ECO:0000259" key="3">
    <source>
        <dbReference type="Pfam" id="PF25358"/>
    </source>
</evidence>
<dbReference type="PANTHER" id="PTHR23079:SF17">
    <property type="entry name" value="RNA-DEPENDENT RNA POLYMERASE"/>
    <property type="match status" value="1"/>
</dbReference>
<gene>
    <name evidence="4" type="ORF">CLAFUR5_12759</name>
</gene>
<keyword evidence="1" id="KW-0694">RNA-binding</keyword>
<keyword evidence="1 4" id="KW-0696">RNA-directed RNA polymerase</keyword>
<keyword evidence="1" id="KW-0808">Transferase</keyword>
<dbReference type="GO" id="GO:0003968">
    <property type="term" value="F:RNA-directed RNA polymerase activity"/>
    <property type="evidence" value="ECO:0007669"/>
    <property type="project" value="UniProtKB-KW"/>
</dbReference>
<proteinExistence type="inferred from homology"/>
<evidence type="ECO:0000256" key="1">
    <source>
        <dbReference type="RuleBase" id="RU363098"/>
    </source>
</evidence>
<dbReference type="OrthoDB" id="6513042at2759"/>
<reference evidence="4" key="2">
    <citation type="journal article" date="2022" name="Microb. Genom.">
        <title>A chromosome-scale genome assembly of the tomato pathogen Cladosporium fulvum reveals a compartmentalized genome architecture and the presence of a dispensable chromosome.</title>
        <authorList>
            <person name="Zaccaron A.Z."/>
            <person name="Chen L.H."/>
            <person name="Samaras A."/>
            <person name="Stergiopoulos I."/>
        </authorList>
    </citation>
    <scope>NUCLEOTIDE SEQUENCE</scope>
    <source>
        <strain evidence="4">Race5_Kim</strain>
    </source>
</reference>
<dbReference type="EC" id="2.7.7.48" evidence="1"/>
<dbReference type="PANTHER" id="PTHR23079">
    <property type="entry name" value="RNA-DEPENDENT RNA POLYMERASE"/>
    <property type="match status" value="1"/>
</dbReference>
<dbReference type="GeneID" id="71992637"/>
<keyword evidence="1" id="KW-0548">Nucleotidyltransferase</keyword>
<feature type="domain" description="RDRP core" evidence="2">
    <location>
        <begin position="432"/>
        <end position="1029"/>
    </location>
</feature>